<keyword evidence="7" id="KW-0812">Transmembrane</keyword>
<keyword evidence="13" id="KW-0072">Autophagy</keyword>
<dbReference type="EMBL" id="JAFIQS010000004">
    <property type="protein sequence ID" value="KAG5170117.1"/>
    <property type="molecule type" value="Genomic_DNA"/>
</dbReference>
<dbReference type="GO" id="GO:0004806">
    <property type="term" value="F:triacylglycerol lipase activity"/>
    <property type="evidence" value="ECO:0007669"/>
    <property type="project" value="UniProtKB-EC"/>
</dbReference>
<feature type="chain" id="PRO_5034882303" description="triacylglycerol lipase" evidence="18">
    <location>
        <begin position="20"/>
        <end position="426"/>
    </location>
</feature>
<comment type="caution">
    <text evidence="19">The sequence shown here is derived from an EMBL/GenBank/DDBJ whole genome shotgun (WGS) entry which is preliminary data.</text>
</comment>
<evidence type="ECO:0000256" key="7">
    <source>
        <dbReference type="ARBA" id="ARBA00022692"/>
    </source>
</evidence>
<keyword evidence="9" id="KW-0378">Hydrolase</keyword>
<dbReference type="GO" id="GO:0004620">
    <property type="term" value="F:phospholipase activity"/>
    <property type="evidence" value="ECO:0007669"/>
    <property type="project" value="TreeGrafter"/>
</dbReference>
<dbReference type="CDD" id="cd00519">
    <property type="entry name" value="Lipase_3"/>
    <property type="match status" value="1"/>
</dbReference>
<dbReference type="GO" id="GO:0032585">
    <property type="term" value="C:multivesicular body membrane"/>
    <property type="evidence" value="ECO:0007669"/>
    <property type="project" value="UniProtKB-SubCell"/>
</dbReference>
<dbReference type="Gene3D" id="3.40.50.1820">
    <property type="entry name" value="alpha/beta hydrolase"/>
    <property type="match status" value="1"/>
</dbReference>
<comment type="catalytic activity">
    <reaction evidence="1">
        <text>a triacylglycerol + H2O = a diacylglycerol + a fatty acid + H(+)</text>
        <dbReference type="Rhea" id="RHEA:12044"/>
        <dbReference type="ChEBI" id="CHEBI:15377"/>
        <dbReference type="ChEBI" id="CHEBI:15378"/>
        <dbReference type="ChEBI" id="CHEBI:17855"/>
        <dbReference type="ChEBI" id="CHEBI:18035"/>
        <dbReference type="ChEBI" id="CHEBI:28868"/>
        <dbReference type="EC" id="3.1.1.3"/>
    </reaction>
</comment>
<evidence type="ECO:0000256" key="12">
    <source>
        <dbReference type="ARBA" id="ARBA00022989"/>
    </source>
</evidence>
<evidence type="ECO:0000256" key="17">
    <source>
        <dbReference type="ARBA" id="ARBA00029828"/>
    </source>
</evidence>
<dbReference type="GO" id="GO:0005775">
    <property type="term" value="C:vacuolar lumen"/>
    <property type="evidence" value="ECO:0007669"/>
    <property type="project" value="TreeGrafter"/>
</dbReference>
<keyword evidence="16" id="KW-0325">Glycoprotein</keyword>
<sequence length="426" mass="46473">MLLSSVATLLVPLLSWLNGNQPPTNIHGSVQPLNEPSTNLQFELRHLHAVSPDARVVFADAPPPALQTLSDPSGSTKASYSVRSKRAKTYRPSSFVAHTQARLRSLYFGENEPLDWDDEEILHPDVESRETLLELAKMTNNAYLEPSDAGWYDLDEKWNVSLPFGWEPDADGFRGHVFATPDNSTVVISIKGTSAGLFGSGGPTQKKDKLNDNLLFSCCCARIDWTWSTVCGCYRNGWKCDQNCLEDALISESLFYPIGTNLYNNVSYVFPNANIWVIGHSLGGALSSLIGITFGLPVVAFEAPGERLAATRLHLPSPPSTHHVTHVYHTADPIAMGTCNGILSSCALGGYAMETACHVGKSIVYDTVSNSSWSVDVRTHGIVTVIDKVLSDPWPPSVEIGREVPEAAAEVDCVECYSWEFGDFPA</sequence>
<comment type="similarity">
    <text evidence="4">Belongs to the AB hydrolase superfamily. Lipase family.</text>
</comment>
<proteinExistence type="inferred from homology"/>
<dbReference type="SUPFAM" id="SSF53474">
    <property type="entry name" value="alpha/beta-Hydrolases"/>
    <property type="match status" value="1"/>
</dbReference>
<evidence type="ECO:0000256" key="2">
    <source>
        <dbReference type="ARBA" id="ARBA00004270"/>
    </source>
</evidence>
<accession>A0A8H8CKR2</accession>
<keyword evidence="18" id="KW-0732">Signal</keyword>
<evidence type="ECO:0000256" key="4">
    <source>
        <dbReference type="ARBA" id="ARBA00010701"/>
    </source>
</evidence>
<dbReference type="GO" id="GO:0046461">
    <property type="term" value="P:neutral lipid catabolic process"/>
    <property type="evidence" value="ECO:0007669"/>
    <property type="project" value="TreeGrafter"/>
</dbReference>
<comment type="subunit">
    <text evidence="5">Binds to both phosphatidylinositol (PI) and phosphatidylinositol 3,5-bisphosphate (PIP2).</text>
</comment>
<evidence type="ECO:0000256" key="11">
    <source>
        <dbReference type="ARBA" id="ARBA00022968"/>
    </source>
</evidence>
<evidence type="ECO:0000256" key="8">
    <source>
        <dbReference type="ARBA" id="ARBA00022753"/>
    </source>
</evidence>
<dbReference type="GO" id="GO:0034496">
    <property type="term" value="P:multivesicular body membrane disassembly"/>
    <property type="evidence" value="ECO:0007669"/>
    <property type="project" value="TreeGrafter"/>
</dbReference>
<evidence type="ECO:0000313" key="19">
    <source>
        <dbReference type="EMBL" id="KAG5170117.1"/>
    </source>
</evidence>
<dbReference type="GO" id="GO:0034727">
    <property type="term" value="P:piecemeal microautophagy of the nucleus"/>
    <property type="evidence" value="ECO:0007669"/>
    <property type="project" value="TreeGrafter"/>
</dbReference>
<dbReference type="InterPro" id="IPR029058">
    <property type="entry name" value="AB_hydrolase_fold"/>
</dbReference>
<keyword evidence="15" id="KW-0472">Membrane</keyword>
<evidence type="ECO:0000256" key="6">
    <source>
        <dbReference type="ARBA" id="ARBA00013279"/>
    </source>
</evidence>
<evidence type="ECO:0000256" key="10">
    <source>
        <dbReference type="ARBA" id="ARBA00022963"/>
    </source>
</evidence>
<dbReference type="InterPro" id="IPR050805">
    <property type="entry name" value="ATG15_Lipase"/>
</dbReference>
<keyword evidence="11" id="KW-0735">Signal-anchor</keyword>
<evidence type="ECO:0000256" key="9">
    <source>
        <dbReference type="ARBA" id="ARBA00022801"/>
    </source>
</evidence>
<comment type="subcellular location">
    <subcellularLocation>
        <location evidence="3">Endosome</location>
        <location evidence="3">Multivesicular body membrane</location>
        <topology evidence="3">Single-pass type II membrane protein</topology>
    </subcellularLocation>
    <subcellularLocation>
        <location evidence="2">Prevacuolar compartment membrane</location>
        <topology evidence="2">Single-pass type II membrane protein</topology>
    </subcellularLocation>
</comment>
<evidence type="ECO:0000256" key="1">
    <source>
        <dbReference type="ARBA" id="ARBA00001024"/>
    </source>
</evidence>
<dbReference type="AlphaFoldDB" id="A0A8H8CKR2"/>
<evidence type="ECO:0000256" key="5">
    <source>
        <dbReference type="ARBA" id="ARBA00011137"/>
    </source>
</evidence>
<keyword evidence="14" id="KW-0443">Lipid metabolism</keyword>
<feature type="signal peptide" evidence="18">
    <location>
        <begin position="1"/>
        <end position="19"/>
    </location>
</feature>
<dbReference type="GO" id="GO:0006660">
    <property type="term" value="P:phosphatidylserine catabolic process"/>
    <property type="evidence" value="ECO:0007669"/>
    <property type="project" value="TreeGrafter"/>
</dbReference>
<gene>
    <name evidence="19" type="ORF">JR316_004501</name>
</gene>
<name>A0A8H8CKR2_PSICU</name>
<evidence type="ECO:0000256" key="3">
    <source>
        <dbReference type="ARBA" id="ARBA00004343"/>
    </source>
</evidence>
<evidence type="ECO:0000256" key="16">
    <source>
        <dbReference type="ARBA" id="ARBA00023180"/>
    </source>
</evidence>
<evidence type="ECO:0000256" key="14">
    <source>
        <dbReference type="ARBA" id="ARBA00023098"/>
    </source>
</evidence>
<dbReference type="PANTHER" id="PTHR47175:SF2">
    <property type="entry name" value="LIPASE ATG15-RELATED"/>
    <property type="match status" value="1"/>
</dbReference>
<dbReference type="PANTHER" id="PTHR47175">
    <property type="entry name" value="LIPASE ATG15-RELATED"/>
    <property type="match status" value="1"/>
</dbReference>
<evidence type="ECO:0000256" key="18">
    <source>
        <dbReference type="SAM" id="SignalP"/>
    </source>
</evidence>
<dbReference type="FunFam" id="3.40.50.1820:FF:000129">
    <property type="entry name" value="Autophagy related lipase Atg15, putative"/>
    <property type="match status" value="1"/>
</dbReference>
<evidence type="ECO:0000256" key="13">
    <source>
        <dbReference type="ARBA" id="ARBA00023006"/>
    </source>
</evidence>
<keyword evidence="12" id="KW-1133">Transmembrane helix</keyword>
<protein>
    <recommendedName>
        <fullName evidence="6">triacylglycerol lipase</fullName>
        <ecNumber evidence="6">3.1.1.3</ecNumber>
    </recommendedName>
    <alternativeName>
        <fullName evidence="17">Autophagy-related protein 15</fullName>
    </alternativeName>
</protein>
<dbReference type="EC" id="3.1.1.3" evidence="6"/>
<keyword evidence="8" id="KW-0967">Endosome</keyword>
<organism evidence="19">
    <name type="scientific">Psilocybe cubensis</name>
    <name type="common">Psychedelic mushroom</name>
    <name type="synonym">Stropharia cubensis</name>
    <dbReference type="NCBI Taxonomy" id="181762"/>
    <lineage>
        <taxon>Eukaryota</taxon>
        <taxon>Fungi</taxon>
        <taxon>Dikarya</taxon>
        <taxon>Basidiomycota</taxon>
        <taxon>Agaricomycotina</taxon>
        <taxon>Agaricomycetes</taxon>
        <taxon>Agaricomycetidae</taxon>
        <taxon>Agaricales</taxon>
        <taxon>Agaricineae</taxon>
        <taxon>Strophariaceae</taxon>
        <taxon>Psilocybe</taxon>
    </lineage>
</organism>
<keyword evidence="10" id="KW-0442">Lipid degradation</keyword>
<evidence type="ECO:0000256" key="15">
    <source>
        <dbReference type="ARBA" id="ARBA00023136"/>
    </source>
</evidence>
<reference evidence="19" key="1">
    <citation type="submission" date="2021-02" db="EMBL/GenBank/DDBJ databases">
        <title>Psilocybe cubensis genome.</title>
        <authorList>
            <person name="Mckernan K.J."/>
            <person name="Crawford S."/>
            <person name="Trippe A."/>
            <person name="Kane L.T."/>
            <person name="Mclaughlin S."/>
        </authorList>
    </citation>
    <scope>NUCLEOTIDE SEQUENCE [LARGE SCALE GENOMIC DNA]</scope>
    <source>
        <strain evidence="19">MGC-MH-2018</strain>
    </source>
</reference>